<proteinExistence type="predicted"/>
<accession>A0AAU6Q7X7</accession>
<protein>
    <submittedName>
        <fullName evidence="1">Uncharacterized protein</fullName>
    </submittedName>
</protein>
<reference evidence="1" key="1">
    <citation type="submission" date="2024-03" db="EMBL/GenBank/DDBJ databases">
        <title>Deinococcus weizhi sp. nov., isolated from human skin.</title>
        <authorList>
            <person name="Wei Z."/>
            <person name="Tian F."/>
            <person name="Yang C."/>
            <person name="Xin L.T."/>
            <person name="Wen Z.J."/>
            <person name="Lan K.C."/>
            <person name="Yu L."/>
            <person name="Zhe W."/>
            <person name="Dan F.D."/>
            <person name="Jun W."/>
            <person name="Rui Z."/>
            <person name="Yong X.J."/>
            <person name="Ting Y."/>
            <person name="Wei X."/>
            <person name="Xu Z.G."/>
            <person name="Xin Z."/>
            <person name="Dong F.G."/>
            <person name="Ni X.M."/>
            <person name="Zheng M.G."/>
            <person name="Chun Y."/>
            <person name="Qian W.X."/>
        </authorList>
    </citation>
    <scope>NUCLEOTIDE SEQUENCE</scope>
    <source>
        <strain evidence="1">VB142</strain>
        <plasmid evidence="1">p1</plasmid>
    </source>
</reference>
<dbReference type="EMBL" id="CP149784">
    <property type="protein sequence ID" value="WYF46725.1"/>
    <property type="molecule type" value="Genomic_DNA"/>
</dbReference>
<sequence>MAERPIFLPQPTPPFVQEKTISFKWHPGMSRAQAQRSIAELHASAAAAGYEPLLEISSKGSEKLGIQLSAFNLRFTAPDGTTLSVESAYQGSKVFRGGDHFPDLYGAASRDAKLDERVKGRSDIASFDFFGVPWPGQPTTAFYDWLYLQALAQHPDLLEAFQDYEGFTDIAFNPQKSAACQARCAAMALGMRAAGVWKEALSGQDAFLSHMHGQQKQESQPSLFD</sequence>
<organism evidence="1">
    <name type="scientific">Deinococcus sp. VB142</name>
    <dbReference type="NCBI Taxonomy" id="3112952"/>
    <lineage>
        <taxon>Bacteria</taxon>
        <taxon>Thermotogati</taxon>
        <taxon>Deinococcota</taxon>
        <taxon>Deinococci</taxon>
        <taxon>Deinococcales</taxon>
        <taxon>Deinococcaceae</taxon>
        <taxon>Deinococcus</taxon>
    </lineage>
</organism>
<geneLocation type="plasmid" evidence="1">
    <name>p1</name>
</geneLocation>
<evidence type="ECO:0000313" key="1">
    <source>
        <dbReference type="EMBL" id="WYF46725.1"/>
    </source>
</evidence>
<name>A0AAU6Q7X7_9DEIO</name>
<keyword evidence="1" id="KW-0614">Plasmid</keyword>
<dbReference type="AlphaFoldDB" id="A0AAU6Q7X7"/>
<dbReference type="InterPro" id="IPR053913">
    <property type="entry name" value="NADAR-DarT1"/>
</dbReference>
<dbReference type="Pfam" id="PF22397">
    <property type="entry name" value="NADAR-DarT1"/>
    <property type="match status" value="1"/>
</dbReference>
<dbReference type="RefSeq" id="WP_339098226.1">
    <property type="nucleotide sequence ID" value="NZ_CP149784.1"/>
</dbReference>
<gene>
    <name evidence="1" type="ORF">WDJ50_17960</name>
</gene>